<comment type="caution">
    <text evidence="2">The sequence shown here is derived from an EMBL/GenBank/DDBJ whole genome shotgun (WGS) entry which is preliminary data.</text>
</comment>
<sequence>MVNSGTYLFTFAPQCCAYPVCMRLLAWPALLLPGLLLAACSQPAVKAPDDYRLSGTLGGDWGSSPHLRLALVGTGFPVAVSMNSAIAQNVVADGGTWAFGFDLPSPPLPNVAGVYQVVAFDDSNNDARLSVGEPFARNRQWLVYSPVSGTMPAVTIPDFLPGENEGLPALTVSAGWNVYDRAQALSATNPRGVSKITGYDISR</sequence>
<organism evidence="2 3">
    <name type="scientific">Deinococcus metalli</name>
    <dbReference type="NCBI Taxonomy" id="1141878"/>
    <lineage>
        <taxon>Bacteria</taxon>
        <taxon>Thermotogati</taxon>
        <taxon>Deinococcota</taxon>
        <taxon>Deinococci</taxon>
        <taxon>Deinococcales</taxon>
        <taxon>Deinococcaceae</taxon>
        <taxon>Deinococcus</taxon>
    </lineage>
</organism>
<evidence type="ECO:0000256" key="1">
    <source>
        <dbReference type="SAM" id="SignalP"/>
    </source>
</evidence>
<feature type="chain" id="PRO_5047086107" evidence="1">
    <location>
        <begin position="39"/>
        <end position="203"/>
    </location>
</feature>
<name>A0ABQ3JKP7_9DEIO</name>
<keyword evidence="1" id="KW-0732">Signal</keyword>
<feature type="signal peptide" evidence="1">
    <location>
        <begin position="1"/>
        <end position="38"/>
    </location>
</feature>
<reference evidence="3" key="1">
    <citation type="journal article" date="2019" name="Int. J. Syst. Evol. Microbiol.">
        <title>The Global Catalogue of Microorganisms (GCM) 10K type strain sequencing project: providing services to taxonomists for standard genome sequencing and annotation.</title>
        <authorList>
            <consortium name="The Broad Institute Genomics Platform"/>
            <consortium name="The Broad Institute Genome Sequencing Center for Infectious Disease"/>
            <person name="Wu L."/>
            <person name="Ma J."/>
        </authorList>
    </citation>
    <scope>NUCLEOTIDE SEQUENCE [LARGE SCALE GENOMIC DNA]</scope>
    <source>
        <strain evidence="3">CGMCC 1.18437</strain>
    </source>
</reference>
<evidence type="ECO:0000313" key="3">
    <source>
        <dbReference type="Proteomes" id="UP000619376"/>
    </source>
</evidence>
<proteinExistence type="predicted"/>
<accession>A0ABQ3JKP7</accession>
<gene>
    <name evidence="2" type="ORF">GCM10017781_16130</name>
</gene>
<keyword evidence="3" id="KW-1185">Reference proteome</keyword>
<dbReference type="Proteomes" id="UP000619376">
    <property type="component" value="Unassembled WGS sequence"/>
</dbReference>
<dbReference type="EMBL" id="BNAJ01000003">
    <property type="protein sequence ID" value="GHF40283.1"/>
    <property type="molecule type" value="Genomic_DNA"/>
</dbReference>
<protein>
    <submittedName>
        <fullName evidence="2">Uncharacterized protein</fullName>
    </submittedName>
</protein>
<evidence type="ECO:0000313" key="2">
    <source>
        <dbReference type="EMBL" id="GHF40283.1"/>
    </source>
</evidence>